<dbReference type="GeneID" id="64626531"/>
<organism evidence="1 2">
    <name type="scientific">Suillus subaureus</name>
    <dbReference type="NCBI Taxonomy" id="48587"/>
    <lineage>
        <taxon>Eukaryota</taxon>
        <taxon>Fungi</taxon>
        <taxon>Dikarya</taxon>
        <taxon>Basidiomycota</taxon>
        <taxon>Agaricomycotina</taxon>
        <taxon>Agaricomycetes</taxon>
        <taxon>Agaricomycetidae</taxon>
        <taxon>Boletales</taxon>
        <taxon>Suillineae</taxon>
        <taxon>Suillaceae</taxon>
        <taxon>Suillus</taxon>
    </lineage>
</organism>
<evidence type="ECO:0000313" key="1">
    <source>
        <dbReference type="EMBL" id="KAG1822994.1"/>
    </source>
</evidence>
<accession>A0A9P7EJ11</accession>
<reference evidence="1" key="1">
    <citation type="journal article" date="2020" name="New Phytol.">
        <title>Comparative genomics reveals dynamic genome evolution in host specialist ectomycorrhizal fungi.</title>
        <authorList>
            <person name="Lofgren L.A."/>
            <person name="Nguyen N.H."/>
            <person name="Vilgalys R."/>
            <person name="Ruytinx J."/>
            <person name="Liao H.L."/>
            <person name="Branco S."/>
            <person name="Kuo A."/>
            <person name="LaButti K."/>
            <person name="Lipzen A."/>
            <person name="Andreopoulos W."/>
            <person name="Pangilinan J."/>
            <person name="Riley R."/>
            <person name="Hundley H."/>
            <person name="Na H."/>
            <person name="Barry K."/>
            <person name="Grigoriev I.V."/>
            <person name="Stajich J.E."/>
            <person name="Kennedy P.G."/>
        </authorList>
    </citation>
    <scope>NUCLEOTIDE SEQUENCE</scope>
    <source>
        <strain evidence="1">MN1</strain>
    </source>
</reference>
<dbReference type="Proteomes" id="UP000807769">
    <property type="component" value="Unassembled WGS sequence"/>
</dbReference>
<feature type="non-terminal residue" evidence="1">
    <location>
        <position position="230"/>
    </location>
</feature>
<protein>
    <submittedName>
        <fullName evidence="1">Uncharacterized protein</fullName>
    </submittedName>
</protein>
<comment type="caution">
    <text evidence="1">The sequence shown here is derived from an EMBL/GenBank/DDBJ whole genome shotgun (WGS) entry which is preliminary data.</text>
</comment>
<dbReference type="EMBL" id="JABBWG010000005">
    <property type="protein sequence ID" value="KAG1822994.1"/>
    <property type="molecule type" value="Genomic_DNA"/>
</dbReference>
<name>A0A9P7EJ11_9AGAM</name>
<gene>
    <name evidence="1" type="ORF">BJ212DRAFT_1296909</name>
</gene>
<dbReference type="RefSeq" id="XP_041197400.1">
    <property type="nucleotide sequence ID" value="XM_041332514.1"/>
</dbReference>
<keyword evidence="2" id="KW-1185">Reference proteome</keyword>
<evidence type="ECO:0000313" key="2">
    <source>
        <dbReference type="Proteomes" id="UP000807769"/>
    </source>
</evidence>
<dbReference type="AlphaFoldDB" id="A0A9P7EJ11"/>
<sequence length="230" mass="25385">MQEEISSSSLGCTYSLNPLHVKLNSRTFHLPQGVDSSSAEPNYLKDYSWVLQAIVLVCGWPAMYSGVGDPQYNFIDAQGSRLPGRHDQDLDADHAADYRYHYLHDQSEQEPLWQPAASITQRPICTQWLRYPPGDPSSSEGLLASSPVDTLPYPNILDAHASYRDSYATVTDTGNDSSMIFSNAPSLQLTPIDPHVGTMFPDPNIGARMSYYDNYSAGENPPAVRVESAP</sequence>
<proteinExistence type="predicted"/>